<dbReference type="SUPFAM" id="SSF63829">
    <property type="entry name" value="Calcium-dependent phosphotriesterase"/>
    <property type="match status" value="1"/>
</dbReference>
<reference evidence="2 3" key="1">
    <citation type="submission" date="2019-10" db="EMBL/GenBank/DDBJ databases">
        <title>Draft Genome Sequence of Cytophagaceae sp. SJW1-29.</title>
        <authorList>
            <person name="Choi A."/>
        </authorList>
    </citation>
    <scope>NUCLEOTIDE SEQUENCE [LARGE SCALE GENOMIC DNA]</scope>
    <source>
        <strain evidence="2 3">SJW1-29</strain>
    </source>
</reference>
<gene>
    <name evidence="2" type="ORF">GBK04_17585</name>
</gene>
<feature type="domain" description="Phytase-like" evidence="1">
    <location>
        <begin position="60"/>
        <end position="395"/>
    </location>
</feature>
<evidence type="ECO:0000313" key="2">
    <source>
        <dbReference type="EMBL" id="MPR35109.1"/>
    </source>
</evidence>
<evidence type="ECO:0000313" key="3">
    <source>
        <dbReference type="Proteomes" id="UP000479293"/>
    </source>
</evidence>
<dbReference type="Pfam" id="PF13449">
    <property type="entry name" value="Phytase-like"/>
    <property type="match status" value="1"/>
</dbReference>
<keyword evidence="3" id="KW-1185">Reference proteome</keyword>
<dbReference type="PANTHER" id="PTHR37957">
    <property type="entry name" value="BLR7070 PROTEIN"/>
    <property type="match status" value="1"/>
</dbReference>
<protein>
    <submittedName>
        <fullName evidence="2">Esterase-like activity of phytase family protein</fullName>
    </submittedName>
</protein>
<dbReference type="AlphaFoldDB" id="A0A7C9FQQ3"/>
<name>A0A7C9FQQ3_9BACT</name>
<organism evidence="2 3">
    <name type="scientific">Salmonirosea aquatica</name>
    <dbReference type="NCBI Taxonomy" id="2654236"/>
    <lineage>
        <taxon>Bacteria</taxon>
        <taxon>Pseudomonadati</taxon>
        <taxon>Bacteroidota</taxon>
        <taxon>Cytophagia</taxon>
        <taxon>Cytophagales</taxon>
        <taxon>Spirosomataceae</taxon>
        <taxon>Salmonirosea</taxon>
    </lineage>
</organism>
<dbReference type="RefSeq" id="WP_152761875.1">
    <property type="nucleotide sequence ID" value="NZ_WHLY01000002.1"/>
</dbReference>
<proteinExistence type="predicted"/>
<dbReference type="InterPro" id="IPR027372">
    <property type="entry name" value="Phytase-like_dom"/>
</dbReference>
<dbReference type="Proteomes" id="UP000479293">
    <property type="component" value="Unassembled WGS sequence"/>
</dbReference>
<comment type="caution">
    <text evidence="2">The sequence shown here is derived from an EMBL/GenBank/DDBJ whole genome shotgun (WGS) entry which is preliminary data.</text>
</comment>
<evidence type="ECO:0000259" key="1">
    <source>
        <dbReference type="Pfam" id="PF13449"/>
    </source>
</evidence>
<accession>A0A7C9FQQ3</accession>
<dbReference type="EMBL" id="WHLY01000002">
    <property type="protein sequence ID" value="MPR35109.1"/>
    <property type="molecule type" value="Genomic_DNA"/>
</dbReference>
<dbReference type="PROSITE" id="PS51257">
    <property type="entry name" value="PROKAR_LIPOPROTEIN"/>
    <property type="match status" value="1"/>
</dbReference>
<dbReference type="PANTHER" id="PTHR37957:SF1">
    <property type="entry name" value="PHYTASE-LIKE DOMAIN-CONTAINING PROTEIN"/>
    <property type="match status" value="1"/>
</dbReference>
<sequence length="428" mass="46459">MFIKKHFSSLTLSGLILAASSCIQDHDLGNPYQLPTLSNQGVALPYTVLGSQLGVEIRNGGFGSSAVAHPYNAGQFYALTDRGPNADATGGKYFPVPNYTPRIGLFRLTSDGKIEKLSEILIKDPSGNPISGRPNPAGKGATGEIPYDLNNQVLDFDEFGLDTEGLVAMKDGTFWVSDEYGPHIAHLKSDGTQIERISPVNVNTGTRKLPAVLERRWANRGMEGLTITPDEKTLVGIMQSRLYNPSNSAATNRTLTRIVTFDIATGSTKQYLYRQEIDNNSNSEITALSATQFLVVERDGNFSADGPVMKHIYKIDISQATDVSGDFNSLDGMLVNGKTLEANSWDQLAAAGIVPVQKTLAVDLITALGDYPHDKLEGMWLIDGSTLGVINDDDFAVWSDPILKIKQKTLSPTKGTVIDGNRLYIVKF</sequence>